<evidence type="ECO:0000313" key="3">
    <source>
        <dbReference type="Proteomes" id="UP001283361"/>
    </source>
</evidence>
<comment type="caution">
    <text evidence="2">The sequence shown here is derived from an EMBL/GenBank/DDBJ whole genome shotgun (WGS) entry which is preliminary data.</text>
</comment>
<keyword evidence="3" id="KW-1185">Reference proteome</keyword>
<gene>
    <name evidence="2" type="ORF">RRG08_024030</name>
</gene>
<feature type="region of interest" description="Disordered" evidence="1">
    <location>
        <begin position="58"/>
        <end position="80"/>
    </location>
</feature>
<protein>
    <submittedName>
        <fullName evidence="2">Uncharacterized protein</fullName>
    </submittedName>
</protein>
<organism evidence="2 3">
    <name type="scientific">Elysia crispata</name>
    <name type="common">lettuce slug</name>
    <dbReference type="NCBI Taxonomy" id="231223"/>
    <lineage>
        <taxon>Eukaryota</taxon>
        <taxon>Metazoa</taxon>
        <taxon>Spiralia</taxon>
        <taxon>Lophotrochozoa</taxon>
        <taxon>Mollusca</taxon>
        <taxon>Gastropoda</taxon>
        <taxon>Heterobranchia</taxon>
        <taxon>Euthyneura</taxon>
        <taxon>Panpulmonata</taxon>
        <taxon>Sacoglossa</taxon>
        <taxon>Placobranchoidea</taxon>
        <taxon>Plakobranchidae</taxon>
        <taxon>Elysia</taxon>
    </lineage>
</organism>
<dbReference type="PANTHER" id="PTHR41161">
    <property type="entry name" value="PROTEIN NCBP2AS2"/>
    <property type="match status" value="1"/>
</dbReference>
<dbReference type="PANTHER" id="PTHR41161:SF1">
    <property type="entry name" value="PROTEIN NCBP2AS2"/>
    <property type="match status" value="1"/>
</dbReference>
<name>A0AAE0Z7A9_9GAST</name>
<evidence type="ECO:0000313" key="2">
    <source>
        <dbReference type="EMBL" id="KAK3763975.1"/>
    </source>
</evidence>
<dbReference type="AlphaFoldDB" id="A0AAE0Z7A9"/>
<feature type="region of interest" description="Disordered" evidence="1">
    <location>
        <begin position="97"/>
        <end position="121"/>
    </location>
</feature>
<proteinExistence type="predicted"/>
<dbReference type="EMBL" id="JAWDGP010004479">
    <property type="protein sequence ID" value="KAK3763975.1"/>
    <property type="molecule type" value="Genomic_DNA"/>
</dbReference>
<evidence type="ECO:0000256" key="1">
    <source>
        <dbReference type="SAM" id="MobiDB-lite"/>
    </source>
</evidence>
<sequence length="121" mass="14004">MPLRFILRYLMQNEQLVQKLADSAIIRGAARAAVSIFHKGKEIGENNLEKLRDSEALHRLQNEAQHSASKVKGTAERSVERTSSILLAFLSNLEEEWEKGKQKMDEQRKREETEKRKRDGE</sequence>
<accession>A0AAE0Z7A9</accession>
<reference evidence="2" key="1">
    <citation type="journal article" date="2023" name="G3 (Bethesda)">
        <title>A reference genome for the long-term kleptoplast-retaining sea slug Elysia crispata morphotype clarki.</title>
        <authorList>
            <person name="Eastman K.E."/>
            <person name="Pendleton A.L."/>
            <person name="Shaikh M.A."/>
            <person name="Suttiyut T."/>
            <person name="Ogas R."/>
            <person name="Tomko P."/>
            <person name="Gavelis G."/>
            <person name="Widhalm J.R."/>
            <person name="Wisecaver J.H."/>
        </authorList>
    </citation>
    <scope>NUCLEOTIDE SEQUENCE</scope>
    <source>
        <strain evidence="2">ECLA1</strain>
    </source>
</reference>
<dbReference type="Proteomes" id="UP001283361">
    <property type="component" value="Unassembled WGS sequence"/>
</dbReference>
<feature type="compositionally biased region" description="Basic and acidic residues" evidence="1">
    <location>
        <begin position="98"/>
        <end position="121"/>
    </location>
</feature>
<dbReference type="InterPro" id="IPR042407">
    <property type="entry name" value="NCBP2-AS2"/>
</dbReference>